<reference evidence="2 3" key="1">
    <citation type="submission" date="2019-12" db="EMBL/GenBank/DDBJ databases">
        <title>Genomic-based taxomic classification of the family Erythrobacteraceae.</title>
        <authorList>
            <person name="Xu L."/>
        </authorList>
    </citation>
    <scope>NUCLEOTIDE SEQUENCE [LARGE SCALE GENOMIC DNA]</scope>
    <source>
        <strain evidence="2 3">100921-2</strain>
    </source>
</reference>
<dbReference type="OrthoDB" id="7424408at2"/>
<sequence>MRRALSFLLAMLALALPASALAKVTATFHSYDGSRNFGRFAHTFVVLRGIDDATGNAVDENYGFSARRISPRILMGPVEHIVMTEKPDYIARTRRHFSIELTQAQFDAIRREVAAWRDAPGKYYDLDTRNCIHFVGRLAELAGLNAPVPKSMTRKPGTWLEHVRALNRDRLPG</sequence>
<evidence type="ECO:0000313" key="3">
    <source>
        <dbReference type="Proteomes" id="UP000439522"/>
    </source>
</evidence>
<evidence type="ECO:0000256" key="1">
    <source>
        <dbReference type="SAM" id="SignalP"/>
    </source>
</evidence>
<gene>
    <name evidence="2" type="ORF">GRI40_08475</name>
</gene>
<accession>A0A6I4TCI0</accession>
<keyword evidence="1" id="KW-0732">Signal</keyword>
<dbReference type="Proteomes" id="UP000439522">
    <property type="component" value="Unassembled WGS sequence"/>
</dbReference>
<comment type="caution">
    <text evidence="2">The sequence shown here is derived from an EMBL/GenBank/DDBJ whole genome shotgun (WGS) entry which is preliminary data.</text>
</comment>
<feature type="chain" id="PRO_5026265533" description="DUF4105 domain-containing protein" evidence="1">
    <location>
        <begin position="23"/>
        <end position="173"/>
    </location>
</feature>
<dbReference type="EMBL" id="WTZA01000001">
    <property type="protein sequence ID" value="MXO75249.1"/>
    <property type="molecule type" value="Genomic_DNA"/>
</dbReference>
<keyword evidence="3" id="KW-1185">Reference proteome</keyword>
<organism evidence="2 3">
    <name type="scientific">Tsuneonella aeria</name>
    <dbReference type="NCBI Taxonomy" id="1837929"/>
    <lineage>
        <taxon>Bacteria</taxon>
        <taxon>Pseudomonadati</taxon>
        <taxon>Pseudomonadota</taxon>
        <taxon>Alphaproteobacteria</taxon>
        <taxon>Sphingomonadales</taxon>
        <taxon>Erythrobacteraceae</taxon>
        <taxon>Tsuneonella</taxon>
    </lineage>
</organism>
<protein>
    <recommendedName>
        <fullName evidence="4">DUF4105 domain-containing protein</fullName>
    </recommendedName>
</protein>
<name>A0A6I4TCI0_9SPHN</name>
<evidence type="ECO:0000313" key="2">
    <source>
        <dbReference type="EMBL" id="MXO75249.1"/>
    </source>
</evidence>
<dbReference type="AlphaFoldDB" id="A0A6I4TCI0"/>
<proteinExistence type="predicted"/>
<evidence type="ECO:0008006" key="4">
    <source>
        <dbReference type="Google" id="ProtNLM"/>
    </source>
</evidence>
<dbReference type="RefSeq" id="WP_160610913.1">
    <property type="nucleotide sequence ID" value="NZ_WTZA01000001.1"/>
</dbReference>
<feature type="signal peptide" evidence="1">
    <location>
        <begin position="1"/>
        <end position="22"/>
    </location>
</feature>